<organism evidence="2 3">
    <name type="scientific">Rousettus aegyptiacus</name>
    <name type="common">Egyptian fruit bat</name>
    <name type="synonym">Pteropus aegyptiacus</name>
    <dbReference type="NCBI Taxonomy" id="9407"/>
    <lineage>
        <taxon>Eukaryota</taxon>
        <taxon>Metazoa</taxon>
        <taxon>Chordata</taxon>
        <taxon>Craniata</taxon>
        <taxon>Vertebrata</taxon>
        <taxon>Euteleostomi</taxon>
        <taxon>Mammalia</taxon>
        <taxon>Eutheria</taxon>
        <taxon>Laurasiatheria</taxon>
        <taxon>Chiroptera</taxon>
        <taxon>Yinpterochiroptera</taxon>
        <taxon>Pteropodoidea</taxon>
        <taxon>Pteropodidae</taxon>
        <taxon>Rousettinae</taxon>
        <taxon>Rousettus</taxon>
    </lineage>
</organism>
<feature type="compositionally biased region" description="Low complexity" evidence="1">
    <location>
        <begin position="79"/>
        <end position="93"/>
    </location>
</feature>
<dbReference type="Proteomes" id="UP000593571">
    <property type="component" value="Unassembled WGS sequence"/>
</dbReference>
<sequence length="132" mass="14162">MRWIPERGRNVQRGPGRSRERTPGQPSAARTRRSEQSATDPSTWEPQGKPRGCVRSRENRALRCPVGWDPRKPGAPTPGGAESDSSAAGSSHCDGSRAEAPPAGAKRVGLTRRGAAREYSLDDSVVINVFSA</sequence>
<accession>A0A7J8FJM9</accession>
<dbReference type="AlphaFoldDB" id="A0A7J8FJM9"/>
<keyword evidence="3" id="KW-1185">Reference proteome</keyword>
<evidence type="ECO:0000313" key="2">
    <source>
        <dbReference type="EMBL" id="KAF6447639.1"/>
    </source>
</evidence>
<feature type="region of interest" description="Disordered" evidence="1">
    <location>
        <begin position="1"/>
        <end position="111"/>
    </location>
</feature>
<dbReference type="EMBL" id="JACASE010000007">
    <property type="protein sequence ID" value="KAF6447639.1"/>
    <property type="molecule type" value="Genomic_DNA"/>
</dbReference>
<reference evidence="2 3" key="1">
    <citation type="journal article" date="2020" name="Nature">
        <title>Six reference-quality genomes reveal evolution of bat adaptations.</title>
        <authorList>
            <person name="Jebb D."/>
            <person name="Huang Z."/>
            <person name="Pippel M."/>
            <person name="Hughes G.M."/>
            <person name="Lavrichenko K."/>
            <person name="Devanna P."/>
            <person name="Winkler S."/>
            <person name="Jermiin L.S."/>
            <person name="Skirmuntt E.C."/>
            <person name="Katzourakis A."/>
            <person name="Burkitt-Gray L."/>
            <person name="Ray D.A."/>
            <person name="Sullivan K.A.M."/>
            <person name="Roscito J.G."/>
            <person name="Kirilenko B.M."/>
            <person name="Davalos L.M."/>
            <person name="Corthals A.P."/>
            <person name="Power M.L."/>
            <person name="Jones G."/>
            <person name="Ransome R.D."/>
            <person name="Dechmann D.K.N."/>
            <person name="Locatelli A.G."/>
            <person name="Puechmaille S.J."/>
            <person name="Fedrigo O."/>
            <person name="Jarvis E.D."/>
            <person name="Hiller M."/>
            <person name="Vernes S.C."/>
            <person name="Myers E.W."/>
            <person name="Teeling E.C."/>
        </authorList>
    </citation>
    <scope>NUCLEOTIDE SEQUENCE [LARGE SCALE GENOMIC DNA]</scope>
    <source>
        <strain evidence="2">MRouAeg1</strain>
        <tissue evidence="2">Muscle</tissue>
    </source>
</reference>
<gene>
    <name evidence="2" type="ORF">HJG63_012043</name>
</gene>
<protein>
    <submittedName>
        <fullName evidence="2">Uncharacterized protein</fullName>
    </submittedName>
</protein>
<comment type="caution">
    <text evidence="2">The sequence shown here is derived from an EMBL/GenBank/DDBJ whole genome shotgun (WGS) entry which is preliminary data.</text>
</comment>
<evidence type="ECO:0000256" key="1">
    <source>
        <dbReference type="SAM" id="MobiDB-lite"/>
    </source>
</evidence>
<evidence type="ECO:0000313" key="3">
    <source>
        <dbReference type="Proteomes" id="UP000593571"/>
    </source>
</evidence>
<proteinExistence type="predicted"/>
<feature type="compositionally biased region" description="Polar residues" evidence="1">
    <location>
        <begin position="36"/>
        <end position="45"/>
    </location>
</feature>
<name>A0A7J8FJM9_ROUAE</name>